<evidence type="ECO:0000256" key="2">
    <source>
        <dbReference type="ARBA" id="ARBA00022679"/>
    </source>
</evidence>
<dbReference type="Gene3D" id="3.40.50.2000">
    <property type="entry name" value="Glycogen Phosphorylase B"/>
    <property type="match status" value="2"/>
</dbReference>
<dbReference type="AlphaFoldDB" id="A0A0F8H928"/>
<dbReference type="SUPFAM" id="SSF53756">
    <property type="entry name" value="UDP-Glycosyltransferase/glycogen phosphorylase"/>
    <property type="match status" value="1"/>
</dbReference>
<dbReference type="Pfam" id="PF13692">
    <property type="entry name" value="Glyco_trans_1_4"/>
    <property type="match status" value="1"/>
</dbReference>
<reference evidence="8 9" key="1">
    <citation type="journal article" date="2015" name="ISME J.">
        <title>Genomic and phenotypic differentiation among Methanosarcina mazei populations from Columbia River sediment.</title>
        <authorList>
            <person name="Youngblut N.D."/>
            <person name="Wirth J.S."/>
            <person name="Henriksen J.R."/>
            <person name="Smith M."/>
            <person name="Simon H."/>
            <person name="Metcalf W.W."/>
            <person name="Whitaker R.J."/>
        </authorList>
    </citation>
    <scope>NUCLEOTIDE SEQUENCE [LARGE SCALE GENOMIC DNA]</scope>
    <source>
        <strain evidence="6 8">3.F.T.1A.1</strain>
        <strain evidence="5 9">3.F.T.1A.2</strain>
        <strain evidence="7 10">3.F.T.1A.4</strain>
    </source>
</reference>
<evidence type="ECO:0000313" key="10">
    <source>
        <dbReference type="Proteomes" id="UP000034566"/>
    </source>
</evidence>
<dbReference type="Proteomes" id="UP000034279">
    <property type="component" value="Unassembled WGS sequence"/>
</dbReference>
<dbReference type="GO" id="GO:0016757">
    <property type="term" value="F:glycosyltransferase activity"/>
    <property type="evidence" value="ECO:0007669"/>
    <property type="project" value="UniProtKB-KW"/>
</dbReference>
<evidence type="ECO:0000256" key="1">
    <source>
        <dbReference type="ARBA" id="ARBA00022676"/>
    </source>
</evidence>
<protein>
    <recommendedName>
        <fullName evidence="4">Glycosyltransferase subfamily 4-like N-terminal domain-containing protein</fullName>
    </recommendedName>
</protein>
<dbReference type="Proteomes" id="UP000034188">
    <property type="component" value="Unassembled WGS sequence"/>
</dbReference>
<feature type="transmembrane region" description="Helical" evidence="3">
    <location>
        <begin position="112"/>
        <end position="133"/>
    </location>
</feature>
<name>A0A0F8H928_METMZ</name>
<proteinExistence type="predicted"/>
<keyword evidence="1" id="KW-0328">Glycosyltransferase</keyword>
<evidence type="ECO:0000313" key="5">
    <source>
        <dbReference type="EMBL" id="KKG56899.1"/>
    </source>
</evidence>
<evidence type="ECO:0000256" key="3">
    <source>
        <dbReference type="SAM" id="Phobius"/>
    </source>
</evidence>
<evidence type="ECO:0000313" key="7">
    <source>
        <dbReference type="EMBL" id="KKG63404.1"/>
    </source>
</evidence>
<gene>
    <name evidence="6" type="ORF">DU33_19500</name>
    <name evidence="7" type="ORF">DU45_20295</name>
    <name evidence="5" type="ORF">DU64_05295</name>
</gene>
<dbReference type="EMBL" id="JJPK01000038">
    <property type="protein sequence ID" value="KKG63404.1"/>
    <property type="molecule type" value="Genomic_DNA"/>
</dbReference>
<keyword evidence="2" id="KW-0808">Transferase</keyword>
<dbReference type="EMBL" id="JJPI01000019">
    <property type="protein sequence ID" value="KKG57589.1"/>
    <property type="molecule type" value="Genomic_DNA"/>
</dbReference>
<keyword evidence="3" id="KW-1133">Transmembrane helix</keyword>
<evidence type="ECO:0000313" key="9">
    <source>
        <dbReference type="Proteomes" id="UP000034279"/>
    </source>
</evidence>
<evidence type="ECO:0000313" key="6">
    <source>
        <dbReference type="EMBL" id="KKG57589.1"/>
    </source>
</evidence>
<feature type="domain" description="Glycosyltransferase subfamily 4-like N-terminal" evidence="4">
    <location>
        <begin position="2"/>
        <end position="73"/>
    </location>
</feature>
<dbReference type="Pfam" id="PF13477">
    <property type="entry name" value="Glyco_trans_4_2"/>
    <property type="match status" value="1"/>
</dbReference>
<dbReference type="EMBL" id="JJPJ01000162">
    <property type="protein sequence ID" value="KKG56899.1"/>
    <property type="molecule type" value="Genomic_DNA"/>
</dbReference>
<sequence length="365" mass="42055">MAEALSKEGYDVSVVCVDQSMNESYKEINGVKVLNLSSKINSGSNKYFKFIYSMREILKLSLESKPDIIQFFSPLFIPFAVYLKNKLNCKLIYDCYEYWLGSALTSKNYHLGIFYIFCHLLGSMSIDGIIYVYEKNPTRKFFNTLNKHIFDCIVYNVPEDQILPKNPIEKKMENLFPKNEAIFVIGYLGLVMPFKGYETAIKSMNYLGEEFKLLIIGDSLDLKFKEKINSMIQDNNLDSRIVFTGILPHNEALEYSKSCDIGLLLFEDSYWTKYSTPNKLFEYMALGVPVVSTDLPNIRFFINKYLFGVTISKNDPFLLAECIKNLKGNKGHLEMLGINGNSTFNENFTSEFQMQKLMSLYSKIT</sequence>
<dbReference type="PANTHER" id="PTHR12526">
    <property type="entry name" value="GLYCOSYLTRANSFERASE"/>
    <property type="match status" value="1"/>
</dbReference>
<dbReference type="InterPro" id="IPR028098">
    <property type="entry name" value="Glyco_trans_4-like_N"/>
</dbReference>
<keyword evidence="3" id="KW-0472">Membrane</keyword>
<dbReference type="PATRIC" id="fig|2209.42.peg.4255"/>
<dbReference type="PANTHER" id="PTHR12526:SF629">
    <property type="entry name" value="TEICHURONIC ACID BIOSYNTHESIS GLYCOSYLTRANSFERASE TUAH-RELATED"/>
    <property type="match status" value="1"/>
</dbReference>
<comment type="caution">
    <text evidence="7">The sequence shown here is derived from an EMBL/GenBank/DDBJ whole genome shotgun (WGS) entry which is preliminary data.</text>
</comment>
<keyword evidence="3" id="KW-0812">Transmembrane</keyword>
<organism evidence="7 10">
    <name type="scientific">Methanosarcina mazei</name>
    <name type="common">Methanosarcina frisia</name>
    <dbReference type="NCBI Taxonomy" id="2209"/>
    <lineage>
        <taxon>Archaea</taxon>
        <taxon>Methanobacteriati</taxon>
        <taxon>Methanobacteriota</taxon>
        <taxon>Stenosarchaea group</taxon>
        <taxon>Methanomicrobia</taxon>
        <taxon>Methanosarcinales</taxon>
        <taxon>Methanosarcinaceae</taxon>
        <taxon>Methanosarcina</taxon>
    </lineage>
</organism>
<evidence type="ECO:0000313" key="8">
    <source>
        <dbReference type="Proteomes" id="UP000034188"/>
    </source>
</evidence>
<accession>A0A0F8H928</accession>
<dbReference type="Proteomes" id="UP000034566">
    <property type="component" value="Unassembled WGS sequence"/>
</dbReference>
<evidence type="ECO:0000259" key="4">
    <source>
        <dbReference type="Pfam" id="PF13477"/>
    </source>
</evidence>